<dbReference type="OrthoDB" id="9800780at2"/>
<dbReference type="PROSITE" id="PS51782">
    <property type="entry name" value="LYSM"/>
    <property type="match status" value="1"/>
</dbReference>
<dbReference type="InterPro" id="IPR052196">
    <property type="entry name" value="Bact_Kbp"/>
</dbReference>
<dbReference type="Proteomes" id="UP000199337">
    <property type="component" value="Unassembled WGS sequence"/>
</dbReference>
<dbReference type="EMBL" id="FOOX01000020">
    <property type="protein sequence ID" value="SFH21109.1"/>
    <property type="molecule type" value="Genomic_DNA"/>
</dbReference>
<evidence type="ECO:0000313" key="3">
    <source>
        <dbReference type="Proteomes" id="UP000199337"/>
    </source>
</evidence>
<dbReference type="RefSeq" id="WP_092474155.1">
    <property type="nucleotide sequence ID" value="NZ_FOOX01000020.1"/>
</dbReference>
<evidence type="ECO:0000259" key="1">
    <source>
        <dbReference type="PROSITE" id="PS51782"/>
    </source>
</evidence>
<dbReference type="STRING" id="341036.SAMN05660649_04259"/>
<dbReference type="InterPro" id="IPR036779">
    <property type="entry name" value="LysM_dom_sf"/>
</dbReference>
<protein>
    <submittedName>
        <fullName evidence="2">Nucleoid-associated protein YgaU, contains BON and LysM domains</fullName>
    </submittedName>
</protein>
<dbReference type="Gene3D" id="3.10.350.10">
    <property type="entry name" value="LysM domain"/>
    <property type="match status" value="1"/>
</dbReference>
<gene>
    <name evidence="2" type="ORF">SAMN05660649_04259</name>
</gene>
<dbReference type="Pfam" id="PF01476">
    <property type="entry name" value="LysM"/>
    <property type="match status" value="1"/>
</dbReference>
<dbReference type="PANTHER" id="PTHR34700">
    <property type="entry name" value="POTASSIUM BINDING PROTEIN KBP"/>
    <property type="match status" value="1"/>
</dbReference>
<keyword evidence="3" id="KW-1185">Reference proteome</keyword>
<dbReference type="SUPFAM" id="SSF54106">
    <property type="entry name" value="LysM domain"/>
    <property type="match status" value="1"/>
</dbReference>
<dbReference type="SMART" id="SM00257">
    <property type="entry name" value="LysM"/>
    <property type="match status" value="1"/>
</dbReference>
<organism evidence="2 3">
    <name type="scientific">Desulfotruncus arcticus DSM 17038</name>
    <dbReference type="NCBI Taxonomy" id="1121424"/>
    <lineage>
        <taxon>Bacteria</taxon>
        <taxon>Bacillati</taxon>
        <taxon>Bacillota</taxon>
        <taxon>Clostridia</taxon>
        <taxon>Eubacteriales</taxon>
        <taxon>Desulfallaceae</taxon>
        <taxon>Desulfotruncus</taxon>
    </lineage>
</organism>
<dbReference type="PANTHER" id="PTHR34700:SF4">
    <property type="entry name" value="PHAGE-LIKE ELEMENT PBSX PROTEIN XKDP"/>
    <property type="match status" value="1"/>
</dbReference>
<sequence>MEFYLIDPAGPQLQLPVNPSEVTIRREKQYETINIINLGEVDFPTGEKVKEISFSSFFPAYYDSYCSYQDIPDPQEGMNQLTSWMNSEKPIRLLITDTIINVLVLLAVHNTTFKGGEPGDVYYELVCRTWREVKVRTTAEAAFPASTAGVAQNQPRPRVDVKPVPKIQTVKPGDTLWAIAKLAYGDGSKWQAIYEANKETIGPNKDLIIPGMKLVMPA</sequence>
<name>A0A1I2Y6X7_9FIRM</name>
<reference evidence="3" key="1">
    <citation type="submission" date="2016-10" db="EMBL/GenBank/DDBJ databases">
        <authorList>
            <person name="Varghese N."/>
            <person name="Submissions S."/>
        </authorList>
    </citation>
    <scope>NUCLEOTIDE SEQUENCE [LARGE SCALE GENOMIC DNA]</scope>
    <source>
        <strain evidence="3">DSM 17038</strain>
    </source>
</reference>
<proteinExistence type="predicted"/>
<dbReference type="InterPro" id="IPR018392">
    <property type="entry name" value="LysM"/>
</dbReference>
<dbReference type="AlphaFoldDB" id="A0A1I2Y6X7"/>
<evidence type="ECO:0000313" key="2">
    <source>
        <dbReference type="EMBL" id="SFH21109.1"/>
    </source>
</evidence>
<dbReference type="CDD" id="cd00118">
    <property type="entry name" value="LysM"/>
    <property type="match status" value="1"/>
</dbReference>
<feature type="domain" description="LysM" evidence="1">
    <location>
        <begin position="166"/>
        <end position="216"/>
    </location>
</feature>
<accession>A0A1I2Y6X7</accession>